<keyword evidence="1" id="KW-0175">Coiled coil</keyword>
<evidence type="ECO:0000256" key="1">
    <source>
        <dbReference type="SAM" id="Coils"/>
    </source>
</evidence>
<reference evidence="2" key="1">
    <citation type="journal article" date="2022" name="Nat. Microbiol.">
        <title>Unique mobile elements and scalable gene flow at the prokaryote-eukaryote boundary revealed by circularized Asgard archaea genomes.</title>
        <authorList>
            <person name="Wu F."/>
            <person name="Speth D.R."/>
            <person name="Philosof A."/>
            <person name="Cremiere A."/>
            <person name="Narayanan A."/>
            <person name="Barco R.A."/>
            <person name="Connon S.A."/>
            <person name="Amend J.P."/>
            <person name="Antoshechkin I.A."/>
            <person name="Orphan V.J."/>
        </authorList>
    </citation>
    <scope>NUCLEOTIDE SEQUENCE</scope>
    <source>
        <strain evidence="2">PR6</strain>
    </source>
</reference>
<name>A0A9Y1FNZ9_9ARCH</name>
<sequence length="138" mass="16651">MKKMITNVKIPAIFEDITEYNDEIINKLLNYYDFLKFKQEDLSIDEVNLLKNLEKLRERYNEITIEYSKLRKAYGVLFFENSELFRRNSMLALKLSKIQSNLNKTTMKKGKSETIDIDSEKKKIKRFYNRYLAKKENE</sequence>
<dbReference type="EMBL" id="CP084167">
    <property type="protein sequence ID" value="UJG44292.1"/>
    <property type="molecule type" value="Genomic_DNA"/>
</dbReference>
<proteinExistence type="predicted"/>
<protein>
    <submittedName>
        <fullName evidence="2">Uncharacterized protein</fullName>
    </submittedName>
</protein>
<dbReference type="AlphaFoldDB" id="A0A9Y1FNZ9"/>
<accession>A0A9Y1FNZ9</accession>
<dbReference type="Proteomes" id="UP001200513">
    <property type="component" value="Chromosome"/>
</dbReference>
<feature type="coiled-coil region" evidence="1">
    <location>
        <begin position="39"/>
        <end position="73"/>
    </location>
</feature>
<gene>
    <name evidence="2" type="ORF">K9W46_03695</name>
</gene>
<organism evidence="2">
    <name type="scientific">Candidatus Heimdallarchaeum endolithica</name>
    <dbReference type="NCBI Taxonomy" id="2876572"/>
    <lineage>
        <taxon>Archaea</taxon>
        <taxon>Promethearchaeati</taxon>
        <taxon>Candidatus Heimdallarchaeota</taxon>
        <taxon>Candidatus Heimdallarchaeia (ex Rinke et al. 2021) (nom. nud.)</taxon>
        <taxon>Candidatus Heimdallarchaeales</taxon>
        <taxon>Candidatus Heimdallarchaeaceae</taxon>
        <taxon>Candidatus Heimdallarchaeum</taxon>
    </lineage>
</organism>
<evidence type="ECO:0000313" key="2">
    <source>
        <dbReference type="EMBL" id="UJG44292.1"/>
    </source>
</evidence>